<evidence type="ECO:0000256" key="3">
    <source>
        <dbReference type="ARBA" id="ARBA00022989"/>
    </source>
</evidence>
<evidence type="ECO:0000256" key="5">
    <source>
        <dbReference type="SAM" id="Phobius"/>
    </source>
</evidence>
<feature type="transmembrane region" description="Helical" evidence="5">
    <location>
        <begin position="306"/>
        <end position="325"/>
    </location>
</feature>
<organism evidence="7 8">
    <name type="scientific">Plutella xylostella</name>
    <name type="common">Diamondback moth</name>
    <name type="synonym">Plutella maculipennis</name>
    <dbReference type="NCBI Taxonomy" id="51655"/>
    <lineage>
        <taxon>Eukaryota</taxon>
        <taxon>Metazoa</taxon>
        <taxon>Ecdysozoa</taxon>
        <taxon>Arthropoda</taxon>
        <taxon>Hexapoda</taxon>
        <taxon>Insecta</taxon>
        <taxon>Pterygota</taxon>
        <taxon>Neoptera</taxon>
        <taxon>Endopterygota</taxon>
        <taxon>Lepidoptera</taxon>
        <taxon>Glossata</taxon>
        <taxon>Ditrysia</taxon>
        <taxon>Yponomeutoidea</taxon>
        <taxon>Plutellidae</taxon>
        <taxon>Plutella</taxon>
    </lineage>
</organism>
<dbReference type="InterPro" id="IPR020846">
    <property type="entry name" value="MFS_dom"/>
</dbReference>
<feature type="transmembrane region" description="Helical" evidence="5">
    <location>
        <begin position="367"/>
        <end position="384"/>
    </location>
</feature>
<feature type="transmembrane region" description="Helical" evidence="5">
    <location>
        <begin position="193"/>
        <end position="215"/>
    </location>
</feature>
<reference evidence="7 8" key="1">
    <citation type="submission" date="2021-06" db="EMBL/GenBank/DDBJ databases">
        <title>A haploid diamondback moth (Plutella xylostella L.) genome assembly resolves 31 chromosomes and identifies a diamide resistance mutation.</title>
        <authorList>
            <person name="Ward C.M."/>
            <person name="Perry K.D."/>
            <person name="Baker G."/>
            <person name="Powis K."/>
            <person name="Heckel D.G."/>
            <person name="Baxter S.W."/>
        </authorList>
    </citation>
    <scope>NUCLEOTIDE SEQUENCE [LARGE SCALE GENOMIC DNA]</scope>
    <source>
        <strain evidence="7 8">LV</strain>
        <tissue evidence="7">Single pupa</tissue>
    </source>
</reference>
<keyword evidence="3 5" id="KW-1133">Transmembrane helix</keyword>
<feature type="transmembrane region" description="Helical" evidence="5">
    <location>
        <begin position="156"/>
        <end position="181"/>
    </location>
</feature>
<comment type="caution">
    <text evidence="7">The sequence shown here is derived from an EMBL/GenBank/DDBJ whole genome shotgun (WGS) entry which is preliminary data.</text>
</comment>
<feature type="transmembrane region" description="Helical" evidence="5">
    <location>
        <begin position="337"/>
        <end position="360"/>
    </location>
</feature>
<dbReference type="SUPFAM" id="SSF103473">
    <property type="entry name" value="MFS general substrate transporter"/>
    <property type="match status" value="1"/>
</dbReference>
<feature type="transmembrane region" description="Helical" evidence="5">
    <location>
        <begin position="221"/>
        <end position="239"/>
    </location>
</feature>
<keyword evidence="8" id="KW-1185">Reference proteome</keyword>
<dbReference type="PROSITE" id="PS50850">
    <property type="entry name" value="MFS"/>
    <property type="match status" value="1"/>
</dbReference>
<feature type="transmembrane region" description="Helical" evidence="5">
    <location>
        <begin position="451"/>
        <end position="471"/>
    </location>
</feature>
<dbReference type="PANTHER" id="PTHR24064">
    <property type="entry name" value="SOLUTE CARRIER FAMILY 22 MEMBER"/>
    <property type="match status" value="1"/>
</dbReference>
<feature type="transmembrane region" description="Helical" evidence="5">
    <location>
        <begin position="104"/>
        <end position="126"/>
    </location>
</feature>
<evidence type="ECO:0000256" key="2">
    <source>
        <dbReference type="ARBA" id="ARBA00022692"/>
    </source>
</evidence>
<evidence type="ECO:0000259" key="6">
    <source>
        <dbReference type="PROSITE" id="PS50850"/>
    </source>
</evidence>
<comment type="subcellular location">
    <subcellularLocation>
        <location evidence="1">Membrane</location>
        <topology evidence="1">Multi-pass membrane protein</topology>
    </subcellularLocation>
</comment>
<dbReference type="InterPro" id="IPR036259">
    <property type="entry name" value="MFS_trans_sf"/>
</dbReference>
<evidence type="ECO:0000313" key="7">
    <source>
        <dbReference type="EMBL" id="KAG7299046.1"/>
    </source>
</evidence>
<dbReference type="Proteomes" id="UP000823941">
    <property type="component" value="Chromosome 23"/>
</dbReference>
<gene>
    <name evidence="7" type="ORF">JYU34_017521</name>
</gene>
<dbReference type="InterPro" id="IPR005828">
    <property type="entry name" value="MFS_sugar_transport-like"/>
</dbReference>
<feature type="transmembrane region" description="Helical" evidence="5">
    <location>
        <begin position="390"/>
        <end position="413"/>
    </location>
</feature>
<keyword evidence="4 5" id="KW-0472">Membrane</keyword>
<accession>A0ABQ7Q1E5</accession>
<evidence type="ECO:0000256" key="4">
    <source>
        <dbReference type="ARBA" id="ARBA00023136"/>
    </source>
</evidence>
<dbReference type="CDD" id="cd17317">
    <property type="entry name" value="MFS_SLC22"/>
    <property type="match status" value="1"/>
</dbReference>
<dbReference type="Gene3D" id="1.20.1250.20">
    <property type="entry name" value="MFS general substrate transporter like domains"/>
    <property type="match status" value="1"/>
</dbReference>
<protein>
    <recommendedName>
        <fullName evidence="6">Major facilitator superfamily (MFS) profile domain-containing protein</fullName>
    </recommendedName>
</protein>
<sequence length="502" mass="55540">MTKSGEKQEKSTVNMTVDPIEKAIGRFGKYQICILILIGIGRLPTEFQITNVVFILPSVDYTCRDDVTSNLTNVCPCNQPEYDQSIMTSSAVTTWDLICGRKNLASVAQSMLQVGILLGSLGFGYISDKYGRKTAVHLSLSVSVISVATSAAVPEFWMFCVLRVCCGIGVGGTMVCCYVLLIEMSGKSFRLYLMALIEASYILGYFLISVIAYFVRDWRHLQLVTSLPWVFVFLYYWAVPESPRWLITAGKKQEAIGLLTRIAKKNNMPTENIEEIVNEIENESLSAAQEQKGSYLDLFRTPKIRMCTIISALVWFSVTFVFYGVNQYIGRLDGNMHLNVMLSSLALAPGLVITIIGALLFSRRVSIVLSFCISAFSLLLFLVIPKSMAVLSVACAIVGQTGIFTAFIQVYLFSAEIFPTVIRNSALGFGSTMARFGGLIAPFVVNIGVEWISIVLFSSFALLAAILCCFLPETKDIVLMNSIKQMEKPNDKPEKTTDKVLK</sequence>
<proteinExistence type="predicted"/>
<evidence type="ECO:0000313" key="8">
    <source>
        <dbReference type="Proteomes" id="UP000823941"/>
    </source>
</evidence>
<evidence type="ECO:0000256" key="1">
    <source>
        <dbReference type="ARBA" id="ARBA00004141"/>
    </source>
</evidence>
<name>A0ABQ7Q1E5_PLUXY</name>
<feature type="domain" description="Major facilitator superfamily (MFS) profile" evidence="6">
    <location>
        <begin position="34"/>
        <end position="476"/>
    </location>
</feature>
<dbReference type="Pfam" id="PF00083">
    <property type="entry name" value="Sugar_tr"/>
    <property type="match status" value="1"/>
</dbReference>
<keyword evidence="2 5" id="KW-0812">Transmembrane</keyword>
<dbReference type="EMBL" id="JAHIBW010000023">
    <property type="protein sequence ID" value="KAG7299046.1"/>
    <property type="molecule type" value="Genomic_DNA"/>
</dbReference>